<dbReference type="AlphaFoldDB" id="A0A928Z5W1"/>
<dbReference type="InterPro" id="IPR051685">
    <property type="entry name" value="Ycf3/AcsC/BcsC/TPR_MFPF"/>
</dbReference>
<evidence type="ECO:0000313" key="5">
    <source>
        <dbReference type="Proteomes" id="UP000625316"/>
    </source>
</evidence>
<feature type="repeat" description="TPR" evidence="3">
    <location>
        <begin position="455"/>
        <end position="488"/>
    </location>
</feature>
<keyword evidence="2 3" id="KW-0802">TPR repeat</keyword>
<comment type="caution">
    <text evidence="4">The sequence shown here is derived from an EMBL/GenBank/DDBJ whole genome shotgun (WGS) entry which is preliminary data.</text>
</comment>
<dbReference type="PANTHER" id="PTHR44943:SF8">
    <property type="entry name" value="TPR REPEAT-CONTAINING PROTEIN MJ0263"/>
    <property type="match status" value="1"/>
</dbReference>
<dbReference type="RefSeq" id="WP_264327221.1">
    <property type="nucleotide sequence ID" value="NZ_JADEXQ010000103.1"/>
</dbReference>
<dbReference type="InterPro" id="IPR013105">
    <property type="entry name" value="TPR_2"/>
</dbReference>
<accession>A0A928Z5W1</accession>
<dbReference type="InterPro" id="IPR011990">
    <property type="entry name" value="TPR-like_helical_dom_sf"/>
</dbReference>
<feature type="repeat" description="TPR" evidence="3">
    <location>
        <begin position="489"/>
        <end position="522"/>
    </location>
</feature>
<dbReference type="Proteomes" id="UP000625316">
    <property type="component" value="Unassembled WGS sequence"/>
</dbReference>
<keyword evidence="1" id="KW-0677">Repeat</keyword>
<dbReference type="PROSITE" id="PS50005">
    <property type="entry name" value="TPR"/>
    <property type="match status" value="4"/>
</dbReference>
<reference evidence="4" key="1">
    <citation type="submission" date="2020-10" db="EMBL/GenBank/DDBJ databases">
        <authorList>
            <person name="Castelo-Branco R."/>
            <person name="Eusebio N."/>
            <person name="Adriana R."/>
            <person name="Vieira A."/>
            <person name="Brugerolle De Fraissinette N."/>
            <person name="Rezende De Castro R."/>
            <person name="Schneider M.P."/>
            <person name="Vasconcelos V."/>
            <person name="Leao P.N."/>
        </authorList>
    </citation>
    <scope>NUCLEOTIDE SEQUENCE</scope>
    <source>
        <strain evidence="4">LEGE 11480</strain>
    </source>
</reference>
<dbReference type="Pfam" id="PF07719">
    <property type="entry name" value="TPR_2"/>
    <property type="match status" value="1"/>
</dbReference>
<dbReference type="PANTHER" id="PTHR44943">
    <property type="entry name" value="CELLULOSE SYNTHASE OPERON PROTEIN C"/>
    <property type="match status" value="1"/>
</dbReference>
<protein>
    <submittedName>
        <fullName evidence="4">Tetratricopeptide repeat protein</fullName>
    </submittedName>
</protein>
<feature type="repeat" description="TPR" evidence="3">
    <location>
        <begin position="224"/>
        <end position="257"/>
    </location>
</feature>
<keyword evidence="5" id="KW-1185">Reference proteome</keyword>
<dbReference type="InterPro" id="IPR019734">
    <property type="entry name" value="TPR_rpt"/>
</dbReference>
<dbReference type="SUPFAM" id="SSF48452">
    <property type="entry name" value="TPR-like"/>
    <property type="match status" value="2"/>
</dbReference>
<sequence length="541" mass="60786">MSTSIAMQLAIGQIMPLAAQPPLEQLKDPEYWIQACNIAIEEQPETRLKNCEQAIQLQPKDASLWTRYAALQLNLKQFSSTQLSLSQARKYDSNNSRIEFLQCLVWLNLGNYSRAETACEQATQINQKWGNLSADQIKPYHNLIRHYQQVESTYGSQIFHSIRKSFDRTTIASTSKPIIDIQRYKAQLQQIQRYAQAKRQYQRGKFPKAIQTFNRILSQTPKHLESWIYQGHALSQLQKPTAALSAYAQAVALAPNQSAVLFFQCRTLNQLQQSEAALRACQTALQGDQNWSNTSLANTWSQQAQALYRLGKAEAALAATNRAIGMQIPPNCARLLIKGSSPLPPQPGTLNCGAIFRDHAVILWYLQQYETALTSIQKTLAINPTDAKALANQGRIRRSLKHLEAALISYQASVALNPKDARSWINLSALWWQVGNYTKSLIAANNAVKANPQLAEAYQNQAIALVALKNDAEAQKSYEKAILLSPDNSNLQTGLGLVLTRRKYYPEALTVLQHSLELDPNQPLVTKTIQVLIQWQKVQQH</sequence>
<evidence type="ECO:0000313" key="4">
    <source>
        <dbReference type="EMBL" id="MBE9032402.1"/>
    </source>
</evidence>
<gene>
    <name evidence="4" type="ORF">IQ266_21930</name>
</gene>
<dbReference type="Pfam" id="PF13432">
    <property type="entry name" value="TPR_16"/>
    <property type="match status" value="2"/>
</dbReference>
<name>A0A928Z5W1_9CYAN</name>
<proteinExistence type="predicted"/>
<feature type="repeat" description="TPR" evidence="3">
    <location>
        <begin position="387"/>
        <end position="420"/>
    </location>
</feature>
<evidence type="ECO:0000256" key="1">
    <source>
        <dbReference type="ARBA" id="ARBA00022737"/>
    </source>
</evidence>
<organism evidence="4 5">
    <name type="scientific">Romeriopsis navalis LEGE 11480</name>
    <dbReference type="NCBI Taxonomy" id="2777977"/>
    <lineage>
        <taxon>Bacteria</taxon>
        <taxon>Bacillati</taxon>
        <taxon>Cyanobacteriota</taxon>
        <taxon>Cyanophyceae</taxon>
        <taxon>Leptolyngbyales</taxon>
        <taxon>Leptolyngbyaceae</taxon>
        <taxon>Romeriopsis</taxon>
        <taxon>Romeriopsis navalis</taxon>
    </lineage>
</organism>
<evidence type="ECO:0000256" key="2">
    <source>
        <dbReference type="ARBA" id="ARBA00022803"/>
    </source>
</evidence>
<evidence type="ECO:0000256" key="3">
    <source>
        <dbReference type="PROSITE-ProRule" id="PRU00339"/>
    </source>
</evidence>
<dbReference type="EMBL" id="JADEXQ010000103">
    <property type="protein sequence ID" value="MBE9032402.1"/>
    <property type="molecule type" value="Genomic_DNA"/>
</dbReference>
<dbReference type="Gene3D" id="1.25.40.10">
    <property type="entry name" value="Tetratricopeptide repeat domain"/>
    <property type="match status" value="3"/>
</dbReference>
<dbReference type="SMART" id="SM00028">
    <property type="entry name" value="TPR"/>
    <property type="match status" value="11"/>
</dbReference>